<accession>A0ABP9A4Y0</accession>
<name>A0ABP9A4Y0_9FLAO</name>
<dbReference type="PANTHER" id="PTHR21716">
    <property type="entry name" value="TRANSMEMBRANE PROTEIN"/>
    <property type="match status" value="1"/>
</dbReference>
<evidence type="ECO:0000256" key="7">
    <source>
        <dbReference type="ARBA" id="ARBA00023136"/>
    </source>
</evidence>
<evidence type="ECO:0000313" key="9">
    <source>
        <dbReference type="EMBL" id="GAA4773207.1"/>
    </source>
</evidence>
<feature type="transmembrane region" description="Helical" evidence="8">
    <location>
        <begin position="336"/>
        <end position="362"/>
    </location>
</feature>
<feature type="transmembrane region" description="Helical" evidence="8">
    <location>
        <begin position="87"/>
        <end position="109"/>
    </location>
</feature>
<keyword evidence="5 8" id="KW-0812">Transmembrane</keyword>
<gene>
    <name evidence="9" type="ORF">GCM10023230_24640</name>
</gene>
<feature type="transmembrane region" description="Helical" evidence="8">
    <location>
        <begin position="257"/>
        <end position="287"/>
    </location>
</feature>
<organism evidence="9 10">
    <name type="scientific">Flavobacterium hankyongi</name>
    <dbReference type="NCBI Taxonomy" id="1176532"/>
    <lineage>
        <taxon>Bacteria</taxon>
        <taxon>Pseudomonadati</taxon>
        <taxon>Bacteroidota</taxon>
        <taxon>Flavobacteriia</taxon>
        <taxon>Flavobacteriales</taxon>
        <taxon>Flavobacteriaceae</taxon>
        <taxon>Flavobacterium</taxon>
    </lineage>
</organism>
<sequence>MIKLAHSSEFFYYIRFLNHSQMNSKAIANGIVRAVLILALISVIIYFLYKIQLVIAYILVSIILSMIGTPIVDFLRKKLKFKLTTAVVFTLLFYGLIIFGFIMMFIPLITTQGQKLSLLDSNALQSQINELTIQIKSFLDNRGVNGSKLMKEYNLISKLNFNFLSDFLNNTLNTISNIGMGLASVFFITFFFLKERVIFLKIFKYILPDEHEEKILNSVSQINVLLSRYFLGILLQLFIIFILYLIVLLVFGVENAFIIAFLCAFLNIIPYVGPLIGTVLAVILTLLGNFTGTFTHEMLMTTIYVMIGFFAVQFIDNNISQPYIFSNSTKSHPLEIFLIILIFGFLFGILGMIIAVPVYTILKVVGKEFLPENRIIQSLTKDL</sequence>
<evidence type="ECO:0000256" key="4">
    <source>
        <dbReference type="ARBA" id="ARBA00022475"/>
    </source>
</evidence>
<dbReference type="Pfam" id="PF01594">
    <property type="entry name" value="AI-2E_transport"/>
    <property type="match status" value="1"/>
</dbReference>
<evidence type="ECO:0000256" key="2">
    <source>
        <dbReference type="ARBA" id="ARBA00009773"/>
    </source>
</evidence>
<evidence type="ECO:0000256" key="6">
    <source>
        <dbReference type="ARBA" id="ARBA00022989"/>
    </source>
</evidence>
<evidence type="ECO:0000256" key="8">
    <source>
        <dbReference type="SAM" id="Phobius"/>
    </source>
</evidence>
<proteinExistence type="inferred from homology"/>
<evidence type="ECO:0000313" key="10">
    <source>
        <dbReference type="Proteomes" id="UP001500141"/>
    </source>
</evidence>
<protein>
    <submittedName>
        <fullName evidence="9">AI-2E family transporter</fullName>
    </submittedName>
</protein>
<keyword evidence="10" id="KW-1185">Reference proteome</keyword>
<comment type="subcellular location">
    <subcellularLocation>
        <location evidence="1">Cell membrane</location>
        <topology evidence="1">Multi-pass membrane protein</topology>
    </subcellularLocation>
</comment>
<dbReference type="Proteomes" id="UP001500141">
    <property type="component" value="Unassembled WGS sequence"/>
</dbReference>
<keyword evidence="3" id="KW-0813">Transport</keyword>
<keyword evidence="7 8" id="KW-0472">Membrane</keyword>
<comment type="caution">
    <text evidence="9">The sequence shown here is derived from an EMBL/GenBank/DDBJ whole genome shotgun (WGS) entry which is preliminary data.</text>
</comment>
<keyword evidence="6 8" id="KW-1133">Transmembrane helix</keyword>
<dbReference type="InterPro" id="IPR002549">
    <property type="entry name" value="AI-2E-like"/>
</dbReference>
<evidence type="ECO:0000256" key="5">
    <source>
        <dbReference type="ARBA" id="ARBA00022692"/>
    </source>
</evidence>
<feature type="transmembrane region" description="Helical" evidence="8">
    <location>
        <begin position="299"/>
        <end position="316"/>
    </location>
</feature>
<feature type="transmembrane region" description="Helical" evidence="8">
    <location>
        <begin position="229"/>
        <end position="251"/>
    </location>
</feature>
<reference evidence="10" key="1">
    <citation type="journal article" date="2019" name="Int. J. Syst. Evol. Microbiol.">
        <title>The Global Catalogue of Microorganisms (GCM) 10K type strain sequencing project: providing services to taxonomists for standard genome sequencing and annotation.</title>
        <authorList>
            <consortium name="The Broad Institute Genomics Platform"/>
            <consortium name="The Broad Institute Genome Sequencing Center for Infectious Disease"/>
            <person name="Wu L."/>
            <person name="Ma J."/>
        </authorList>
    </citation>
    <scope>NUCLEOTIDE SEQUENCE [LARGE SCALE GENOMIC DNA]</scope>
    <source>
        <strain evidence="10">JCM 18198</strain>
    </source>
</reference>
<dbReference type="EMBL" id="BAABIP010000020">
    <property type="protein sequence ID" value="GAA4773207.1"/>
    <property type="molecule type" value="Genomic_DNA"/>
</dbReference>
<feature type="transmembrane region" description="Helical" evidence="8">
    <location>
        <begin position="55"/>
        <end position="75"/>
    </location>
</feature>
<evidence type="ECO:0000256" key="3">
    <source>
        <dbReference type="ARBA" id="ARBA00022448"/>
    </source>
</evidence>
<feature type="transmembrane region" description="Helical" evidence="8">
    <location>
        <begin position="30"/>
        <end position="49"/>
    </location>
</feature>
<keyword evidence="4" id="KW-1003">Cell membrane</keyword>
<comment type="similarity">
    <text evidence="2">Belongs to the autoinducer-2 exporter (AI-2E) (TC 2.A.86) family.</text>
</comment>
<dbReference type="PANTHER" id="PTHR21716:SF53">
    <property type="entry name" value="PERMEASE PERM-RELATED"/>
    <property type="match status" value="1"/>
</dbReference>
<feature type="transmembrane region" description="Helical" evidence="8">
    <location>
        <begin position="174"/>
        <end position="193"/>
    </location>
</feature>
<evidence type="ECO:0000256" key="1">
    <source>
        <dbReference type="ARBA" id="ARBA00004651"/>
    </source>
</evidence>